<dbReference type="GO" id="GO:0006260">
    <property type="term" value="P:DNA replication"/>
    <property type="evidence" value="ECO:0007669"/>
    <property type="project" value="InterPro"/>
</dbReference>
<dbReference type="Pfam" id="PF02811">
    <property type="entry name" value="PHP"/>
    <property type="match status" value="1"/>
</dbReference>
<dbReference type="GO" id="GO:0008408">
    <property type="term" value="F:3'-5' exonuclease activity"/>
    <property type="evidence" value="ECO:0007669"/>
    <property type="project" value="InterPro"/>
</dbReference>
<dbReference type="SMART" id="SM00481">
    <property type="entry name" value="POLIIIAc"/>
    <property type="match status" value="1"/>
</dbReference>
<gene>
    <name evidence="2" type="ORF">PYM288_LOCUS1642</name>
</gene>
<protein>
    <recommendedName>
        <fullName evidence="1">Polymerase/histidinol phosphatase N-terminal domain-containing protein</fullName>
    </recommendedName>
</protein>
<dbReference type="InterPro" id="IPR016195">
    <property type="entry name" value="Pol/histidinol_Pase-like"/>
</dbReference>
<evidence type="ECO:0000313" key="2">
    <source>
        <dbReference type="EMBL" id="CAF0742582.1"/>
    </source>
</evidence>
<dbReference type="PANTHER" id="PTHR32294:SF4">
    <property type="entry name" value="ERROR-PRONE DNA POLYMERASE"/>
    <property type="match status" value="1"/>
</dbReference>
<dbReference type="InterPro" id="IPR003141">
    <property type="entry name" value="Pol/His_phosphatase_N"/>
</dbReference>
<dbReference type="InterPro" id="IPR004013">
    <property type="entry name" value="PHP_dom"/>
</dbReference>
<dbReference type="Gene3D" id="3.20.20.140">
    <property type="entry name" value="Metal-dependent hydrolases"/>
    <property type="match status" value="1"/>
</dbReference>
<sequence length="537" mass="59511">MLERLTRDLQSDGRWADELTVWFFNDNDKFDERTIRLIRSSSNNGASNPEELVIRAKELGLAALAITDHDDLGGVPRFAHAAREFSLDGIIGAELTLEDKSHLIVLVQDLSGYRNLCALITLARLEQERGSPFITYEQLFSKAAGLTALSGCHHGAIPAALASEDTMAARRHLKRFVEVFGTDFYLEVGNHFITQEALLVRQLIEMASSTGTITHQLQAFANYGFPESHAASFSLLVYASAFLKRYYPVEFCCAILNAQPMGFYSPASLIRDAVRHEVEVRPVDLARSQWNCTLEPLGPFEPLEPKASESGEPIANSSLRSDAYGFAVRLGLRFVDGLGPTSQAILQVALQNGLFTSVEDVVNRSGLSPSDLKMLAKAGAFETLCPGRRQALWRVLSLLRPKRSMPLLEALIANSTNSDGDAESDLEINCLYELPVILPSMTELEEVVADYRTMNLSTNKHPLSFYRDWAKSRKIHSCMGLYDQEDGEDVVVAGGIICRQRPETAKGFVFLTIEDETGMANVIIKPKQWRPCAQCNT</sequence>
<evidence type="ECO:0000313" key="3">
    <source>
        <dbReference type="Proteomes" id="UP000663854"/>
    </source>
</evidence>
<dbReference type="AlphaFoldDB" id="A0A813P2K1"/>
<dbReference type="Pfam" id="PF14579">
    <property type="entry name" value="HHH_6"/>
    <property type="match status" value="1"/>
</dbReference>
<reference evidence="2" key="1">
    <citation type="submission" date="2021-02" db="EMBL/GenBank/DDBJ databases">
        <authorList>
            <person name="Nowell W R."/>
        </authorList>
    </citation>
    <scope>NUCLEOTIDE SEQUENCE</scope>
</reference>
<accession>A0A813P2K1</accession>
<dbReference type="CDD" id="cd04485">
    <property type="entry name" value="DnaE_OBF"/>
    <property type="match status" value="1"/>
</dbReference>
<dbReference type="Proteomes" id="UP000663854">
    <property type="component" value="Unassembled WGS sequence"/>
</dbReference>
<feature type="domain" description="Polymerase/histidinol phosphatase N-terminal" evidence="1">
    <location>
        <begin position="38"/>
        <end position="99"/>
    </location>
</feature>
<organism evidence="2 3">
    <name type="scientific">Rotaria sordida</name>
    <dbReference type="NCBI Taxonomy" id="392033"/>
    <lineage>
        <taxon>Eukaryota</taxon>
        <taxon>Metazoa</taxon>
        <taxon>Spiralia</taxon>
        <taxon>Gnathifera</taxon>
        <taxon>Rotifera</taxon>
        <taxon>Eurotatoria</taxon>
        <taxon>Bdelloidea</taxon>
        <taxon>Philodinida</taxon>
        <taxon>Philodinidae</taxon>
        <taxon>Rotaria</taxon>
    </lineage>
</organism>
<evidence type="ECO:0000259" key="1">
    <source>
        <dbReference type="SMART" id="SM00481"/>
    </source>
</evidence>
<dbReference type="InterPro" id="IPR004805">
    <property type="entry name" value="DnaE2/DnaE/PolC"/>
</dbReference>
<name>A0A813P2K1_9BILA</name>
<comment type="caution">
    <text evidence="2">The sequence shown here is derived from an EMBL/GenBank/DDBJ whole genome shotgun (WGS) entry which is preliminary data.</text>
</comment>
<dbReference type="PANTHER" id="PTHR32294">
    <property type="entry name" value="DNA POLYMERASE III SUBUNIT ALPHA"/>
    <property type="match status" value="1"/>
</dbReference>
<dbReference type="SUPFAM" id="SSF89550">
    <property type="entry name" value="PHP domain-like"/>
    <property type="match status" value="1"/>
</dbReference>
<dbReference type="InterPro" id="IPR029460">
    <property type="entry name" value="DNAPol_HHH"/>
</dbReference>
<proteinExistence type="predicted"/>
<dbReference type="EMBL" id="CAJNOH010000009">
    <property type="protein sequence ID" value="CAF0742582.1"/>
    <property type="molecule type" value="Genomic_DNA"/>
</dbReference>